<evidence type="ECO:0000256" key="7">
    <source>
        <dbReference type="ARBA" id="ARBA00023300"/>
    </source>
</evidence>
<comment type="subunit">
    <text evidence="9">Homotetramer.</text>
</comment>
<comment type="caution">
    <text evidence="12">The sequence shown here is derived from an EMBL/GenBank/DDBJ whole genome shotgun (WGS) entry which is preliminary data.</text>
</comment>
<keyword evidence="5 9" id="KW-0460">Magnesium</keyword>
<dbReference type="InterPro" id="IPR021135">
    <property type="entry name" value="PEP_COase"/>
</dbReference>
<comment type="similarity">
    <text evidence="2 9">Belongs to the PEPCase type 1 family.</text>
</comment>
<evidence type="ECO:0000256" key="3">
    <source>
        <dbReference type="ARBA" id="ARBA00012305"/>
    </source>
</evidence>
<dbReference type="InterPro" id="IPR018129">
    <property type="entry name" value="PEP_COase_Lys_AS"/>
</dbReference>
<reference evidence="13" key="1">
    <citation type="journal article" date="2019" name="Int. J. Syst. Evol. Microbiol.">
        <title>The Global Catalogue of Microorganisms (GCM) 10K type strain sequencing project: providing services to taxonomists for standard genome sequencing and annotation.</title>
        <authorList>
            <consortium name="The Broad Institute Genomics Platform"/>
            <consortium name="The Broad Institute Genome Sequencing Center for Infectious Disease"/>
            <person name="Wu L."/>
            <person name="Ma J."/>
        </authorList>
    </citation>
    <scope>NUCLEOTIDE SEQUENCE [LARGE SCALE GENOMIC DNA]</scope>
    <source>
        <strain evidence="13">JCM 17839</strain>
    </source>
</reference>
<proteinExistence type="inferred from homology"/>
<evidence type="ECO:0000256" key="10">
    <source>
        <dbReference type="PROSITE-ProRule" id="PRU10111"/>
    </source>
</evidence>
<keyword evidence="13" id="KW-1185">Reference proteome</keyword>
<keyword evidence="7 9" id="KW-0120">Carbon dioxide fixation</keyword>
<dbReference type="InterPro" id="IPR022805">
    <property type="entry name" value="PEP_COase_bac/pln-type"/>
</dbReference>
<comment type="function">
    <text evidence="1 9">Forms oxaloacetate, a four-carbon dicarboxylic acid source for the tricarboxylic acid cycle.</text>
</comment>
<dbReference type="Proteomes" id="UP001500731">
    <property type="component" value="Unassembled WGS sequence"/>
</dbReference>
<feature type="region of interest" description="Disordered" evidence="11">
    <location>
        <begin position="22"/>
        <end position="48"/>
    </location>
</feature>
<dbReference type="Pfam" id="PF00311">
    <property type="entry name" value="PEPcase"/>
    <property type="match status" value="2"/>
</dbReference>
<dbReference type="HAMAP" id="MF_00595">
    <property type="entry name" value="PEPcase_type1"/>
    <property type="match status" value="1"/>
</dbReference>
<evidence type="ECO:0000256" key="6">
    <source>
        <dbReference type="ARBA" id="ARBA00023239"/>
    </source>
</evidence>
<comment type="catalytic activity">
    <reaction evidence="8 9">
        <text>oxaloacetate + phosphate = phosphoenolpyruvate + hydrogencarbonate</text>
        <dbReference type="Rhea" id="RHEA:28370"/>
        <dbReference type="ChEBI" id="CHEBI:16452"/>
        <dbReference type="ChEBI" id="CHEBI:17544"/>
        <dbReference type="ChEBI" id="CHEBI:43474"/>
        <dbReference type="ChEBI" id="CHEBI:58702"/>
        <dbReference type="EC" id="4.1.1.31"/>
    </reaction>
</comment>
<dbReference type="PANTHER" id="PTHR30523">
    <property type="entry name" value="PHOSPHOENOLPYRUVATE CARBOXYLASE"/>
    <property type="match status" value="1"/>
</dbReference>
<evidence type="ECO:0000256" key="8">
    <source>
        <dbReference type="ARBA" id="ARBA00048995"/>
    </source>
</evidence>
<evidence type="ECO:0000256" key="4">
    <source>
        <dbReference type="ARBA" id="ARBA00022419"/>
    </source>
</evidence>
<evidence type="ECO:0000256" key="5">
    <source>
        <dbReference type="ARBA" id="ARBA00022842"/>
    </source>
</evidence>
<feature type="compositionally biased region" description="Basic and acidic residues" evidence="11">
    <location>
        <begin position="22"/>
        <end position="31"/>
    </location>
</feature>
<dbReference type="PROSITE" id="PS00781">
    <property type="entry name" value="PEPCASE_1"/>
    <property type="match status" value="1"/>
</dbReference>
<feature type="active site" evidence="9 10">
    <location>
        <position position="209"/>
    </location>
</feature>
<dbReference type="InterPro" id="IPR015813">
    <property type="entry name" value="Pyrv/PenolPyrv_kinase-like_dom"/>
</dbReference>
<feature type="active site" evidence="9">
    <location>
        <position position="601"/>
    </location>
</feature>
<comment type="cofactor">
    <cofactor evidence="9">
        <name>Mg(2+)</name>
        <dbReference type="ChEBI" id="CHEBI:18420"/>
    </cofactor>
</comment>
<keyword evidence="6 9" id="KW-0456">Lyase</keyword>
<sequence length="936" mass="102710">MRLIPFTVSRWDGRGYADREKRRLRSSRDVTRSSGTRRPVYSRTVTPDTTPTEAIRIAERFEAGRELPEAMRADVRMLGALLGQVLRESGGEDLFDGVESLRQATIEAYADESAEAFERATRIADEFTVQRADEVARAFTAYFHLVNLAEEHQRVRVLRERPDPSRASGTEPRADTLAGAFAQLTAEVGEEEARHRLGALRFHPVFTAHPTEARRRAVSSSIRRLAELLSEHDAAVPGGADAHRARRRMLEEVDTLWRTAPLRAQKPAPTDEVRTVMSVFDETLFTTVPHVYRRIDDALRGEESGSSAPIVPAFVRIGSWVGGDRDGNPFVTAAVTREASGIAADHVLRGLERSLERIGRTLTLDAEGTPPSADVLTLWDALSAAFPDDAADAATRSPSEPHRRVVLLLAHRVAATRRGEESGYTDPEQLLADLRTVQASLAAAGARRHAFGGVQHLIWQVETYGFHLAELEVRQHSQVHRRALAELDAGGPMSAETEEVLAVFRTVREIQRTYGPRAAGRYVVSFTQSAQDLANVHRLAQYACDGEPPVLDVVPLFETFADLQAAPRILAEIVEDAAFTARLAATGRRLEVMLGYSDSSKDVGPVAANLALYEAQAEIAAWAQREHIELTLFHGRGGALGRGGGPANSAILAQPPHSVDGRFKLTEQGEVIFARYGEPAIAMRHIDQVAAATLLASSPGVEQRNSAAAARYAEVASVMDRASRECFFSLVKADGFAPWFARVTPMEEIGLLALGSRPARRGLSVESLEDLRAIPWVFAWTQARINLAGWFGLGTALEAVGDEELLRTAYREWPLLRTMIDNVAMSLAKTDPRIARRYLALGDRDDLAALVLDELERTRSWVIRITGGERLLQNKPILQRAVAMRSPYVDALSLLQLRALRALRAADENAPSPDPDLQRLLLLSVSGVAAGLQNTG</sequence>
<organism evidence="12 13">
    <name type="scientific">Microbacterium panaciterrae</name>
    <dbReference type="NCBI Taxonomy" id="985759"/>
    <lineage>
        <taxon>Bacteria</taxon>
        <taxon>Bacillati</taxon>
        <taxon>Actinomycetota</taxon>
        <taxon>Actinomycetes</taxon>
        <taxon>Micrococcales</taxon>
        <taxon>Microbacteriaceae</taxon>
        <taxon>Microbacterium</taxon>
    </lineage>
</organism>
<dbReference type="SUPFAM" id="SSF51621">
    <property type="entry name" value="Phosphoenolpyruvate/pyruvate domain"/>
    <property type="match status" value="1"/>
</dbReference>
<evidence type="ECO:0000313" key="13">
    <source>
        <dbReference type="Proteomes" id="UP001500731"/>
    </source>
</evidence>
<protein>
    <recommendedName>
        <fullName evidence="4 9">Phosphoenolpyruvate carboxylase</fullName>
        <shortName evidence="9">PEPC</shortName>
        <shortName evidence="9">PEPCase</shortName>
        <ecNumber evidence="3 9">4.1.1.31</ecNumber>
    </recommendedName>
</protein>
<accession>A0ABP8PFR5</accession>
<evidence type="ECO:0000256" key="1">
    <source>
        <dbReference type="ARBA" id="ARBA00003670"/>
    </source>
</evidence>
<name>A0ABP8PFR5_9MICO</name>
<evidence type="ECO:0000256" key="9">
    <source>
        <dbReference type="HAMAP-Rule" id="MF_00595"/>
    </source>
</evidence>
<dbReference type="EMBL" id="BAABGP010000013">
    <property type="protein sequence ID" value="GAA4485441.1"/>
    <property type="molecule type" value="Genomic_DNA"/>
</dbReference>
<dbReference type="PRINTS" id="PR00150">
    <property type="entry name" value="PEPCARBXLASE"/>
</dbReference>
<evidence type="ECO:0000256" key="11">
    <source>
        <dbReference type="SAM" id="MobiDB-lite"/>
    </source>
</evidence>
<dbReference type="EC" id="4.1.1.31" evidence="3 9"/>
<dbReference type="PANTHER" id="PTHR30523:SF6">
    <property type="entry name" value="PHOSPHOENOLPYRUVATE CARBOXYLASE"/>
    <property type="match status" value="1"/>
</dbReference>
<gene>
    <name evidence="9" type="primary">ppc</name>
    <name evidence="12" type="ORF">GCM10023171_19870</name>
</gene>
<evidence type="ECO:0000256" key="2">
    <source>
        <dbReference type="ARBA" id="ARBA00008346"/>
    </source>
</evidence>
<dbReference type="Gene3D" id="1.20.1440.90">
    <property type="entry name" value="Phosphoenolpyruvate/pyruvate domain"/>
    <property type="match status" value="1"/>
</dbReference>
<evidence type="ECO:0000313" key="12">
    <source>
        <dbReference type="EMBL" id="GAA4485441.1"/>
    </source>
</evidence>